<comment type="caution">
    <text evidence="1">The sequence shown here is derived from an EMBL/GenBank/DDBJ whole genome shotgun (WGS) entry which is preliminary data.</text>
</comment>
<organism evidence="1 2">
    <name type="scientific">Artomyces pyxidatus</name>
    <dbReference type="NCBI Taxonomy" id="48021"/>
    <lineage>
        <taxon>Eukaryota</taxon>
        <taxon>Fungi</taxon>
        <taxon>Dikarya</taxon>
        <taxon>Basidiomycota</taxon>
        <taxon>Agaricomycotina</taxon>
        <taxon>Agaricomycetes</taxon>
        <taxon>Russulales</taxon>
        <taxon>Auriscalpiaceae</taxon>
        <taxon>Artomyces</taxon>
    </lineage>
</organism>
<proteinExistence type="predicted"/>
<name>A0ACB8T1F4_9AGAM</name>
<keyword evidence="2" id="KW-1185">Reference proteome</keyword>
<protein>
    <submittedName>
        <fullName evidence="1">Uncharacterized protein</fullName>
    </submittedName>
</protein>
<evidence type="ECO:0000313" key="1">
    <source>
        <dbReference type="EMBL" id="KAI0061943.1"/>
    </source>
</evidence>
<gene>
    <name evidence="1" type="ORF">BV25DRAFT_1916592</name>
</gene>
<evidence type="ECO:0000313" key="2">
    <source>
        <dbReference type="Proteomes" id="UP000814140"/>
    </source>
</evidence>
<sequence>MSGSIPMLPFELYAEILEWLYNVENAEVDYRTLSICSLVCTAWRPISQRRLFRRLPWLFSGEQASQFIEIFHDNPGLGAHVRGMSLFIVPALAQSNRTSITFYQFVTLLSCCRQVQALRIMYDAPQGELTAQNLEQVRALGLQLVMLECEVMTRTVYQLCSQWPTIRYMLCGAVRNHGVPGDFPLPGERAPFALRGLVLKRSVRTSIMSWLFPTDADVELQEVDMFALRESDPLLVHARGIRALRLKTPPTPAVVSSLTGLEEYIFRYAVRTPLALPPTVRHVGFHAPGVQTSAGEREKELDCMLDIISKTPLLRLVTVHSGMDDLMMASLEDRCRERGVTLVGAAKPRLLVRAHNIDCF</sequence>
<dbReference type="Proteomes" id="UP000814140">
    <property type="component" value="Unassembled WGS sequence"/>
</dbReference>
<reference evidence="1" key="1">
    <citation type="submission" date="2021-03" db="EMBL/GenBank/DDBJ databases">
        <authorList>
            <consortium name="DOE Joint Genome Institute"/>
            <person name="Ahrendt S."/>
            <person name="Looney B.P."/>
            <person name="Miyauchi S."/>
            <person name="Morin E."/>
            <person name="Drula E."/>
            <person name="Courty P.E."/>
            <person name="Chicoki N."/>
            <person name="Fauchery L."/>
            <person name="Kohler A."/>
            <person name="Kuo A."/>
            <person name="Labutti K."/>
            <person name="Pangilinan J."/>
            <person name="Lipzen A."/>
            <person name="Riley R."/>
            <person name="Andreopoulos W."/>
            <person name="He G."/>
            <person name="Johnson J."/>
            <person name="Barry K.W."/>
            <person name="Grigoriev I.V."/>
            <person name="Nagy L."/>
            <person name="Hibbett D."/>
            <person name="Henrissat B."/>
            <person name="Matheny P.B."/>
            <person name="Labbe J."/>
            <person name="Martin F."/>
        </authorList>
    </citation>
    <scope>NUCLEOTIDE SEQUENCE</scope>
    <source>
        <strain evidence="1">HHB10654</strain>
    </source>
</reference>
<accession>A0ACB8T1F4</accession>
<dbReference type="EMBL" id="MU277210">
    <property type="protein sequence ID" value="KAI0061943.1"/>
    <property type="molecule type" value="Genomic_DNA"/>
</dbReference>
<reference evidence="1" key="2">
    <citation type="journal article" date="2022" name="New Phytol.">
        <title>Evolutionary transition to the ectomycorrhizal habit in the genomes of a hyperdiverse lineage of mushroom-forming fungi.</title>
        <authorList>
            <person name="Looney B."/>
            <person name="Miyauchi S."/>
            <person name="Morin E."/>
            <person name="Drula E."/>
            <person name="Courty P.E."/>
            <person name="Kohler A."/>
            <person name="Kuo A."/>
            <person name="LaButti K."/>
            <person name="Pangilinan J."/>
            <person name="Lipzen A."/>
            <person name="Riley R."/>
            <person name="Andreopoulos W."/>
            <person name="He G."/>
            <person name="Johnson J."/>
            <person name="Nolan M."/>
            <person name="Tritt A."/>
            <person name="Barry K.W."/>
            <person name="Grigoriev I.V."/>
            <person name="Nagy L.G."/>
            <person name="Hibbett D."/>
            <person name="Henrissat B."/>
            <person name="Matheny P.B."/>
            <person name="Labbe J."/>
            <person name="Martin F.M."/>
        </authorList>
    </citation>
    <scope>NUCLEOTIDE SEQUENCE</scope>
    <source>
        <strain evidence="1">HHB10654</strain>
    </source>
</reference>